<keyword evidence="3" id="KW-1185">Reference proteome</keyword>
<dbReference type="Proteomes" id="UP001596118">
    <property type="component" value="Unassembled WGS sequence"/>
</dbReference>
<dbReference type="Gene3D" id="3.30.300.100">
    <property type="entry name" value="MTH677-like"/>
    <property type="match status" value="1"/>
</dbReference>
<reference evidence="2 3" key="1">
    <citation type="journal article" date="2019" name="Int. J. Syst. Evol. Microbiol.">
        <title>The Global Catalogue of Microorganisms (GCM) 10K type strain sequencing project: providing services to taxonomists for standard genome sequencing and annotation.</title>
        <authorList>
            <consortium name="The Broad Institute Genomics Platform"/>
            <consortium name="The Broad Institute Genome Sequencing Center for Infectious Disease"/>
            <person name="Wu L."/>
            <person name="Ma J."/>
        </authorList>
    </citation>
    <scope>NUCLEOTIDE SEQUENCE [LARGE SCALE GENOMIC DNA]</scope>
    <source>
        <strain evidence="2 3">CGMCC 1.12124</strain>
    </source>
</reference>
<proteinExistence type="predicted"/>
<accession>A0ABD5QX80</accession>
<dbReference type="EMBL" id="JBHSKY010000001">
    <property type="protein sequence ID" value="MFC5277247.1"/>
    <property type="molecule type" value="Genomic_DNA"/>
</dbReference>
<sequence length="103" mass="10775">MSEDASSERATDDEPTDATPAGDDPTDEEVVRTAAEAAEGVVFHRYDQSAVTDLDVTVTFEDGVLDVDVYLNAPDGPDDPDPEAVAEAATEAAGEAVDELFGE</sequence>
<dbReference type="AlphaFoldDB" id="A0ABD5QX80"/>
<dbReference type="InterPro" id="IPR035954">
    <property type="entry name" value="MTH677-like_sf"/>
</dbReference>
<evidence type="ECO:0000256" key="1">
    <source>
        <dbReference type="SAM" id="MobiDB-lite"/>
    </source>
</evidence>
<evidence type="ECO:0000313" key="2">
    <source>
        <dbReference type="EMBL" id="MFC5277247.1"/>
    </source>
</evidence>
<feature type="compositionally biased region" description="Basic and acidic residues" evidence="1">
    <location>
        <begin position="1"/>
        <end position="12"/>
    </location>
</feature>
<name>A0ABD5QX80_9EURY</name>
<comment type="caution">
    <text evidence="2">The sequence shown here is derived from an EMBL/GenBank/DDBJ whole genome shotgun (WGS) entry which is preliminary data.</text>
</comment>
<dbReference type="RefSeq" id="WP_256411973.1">
    <property type="nucleotide sequence ID" value="NZ_JANHDM010000007.1"/>
</dbReference>
<feature type="region of interest" description="Disordered" evidence="1">
    <location>
        <begin position="72"/>
        <end position="103"/>
    </location>
</feature>
<organism evidence="2 3">
    <name type="scientific">Halorubrum rubrum</name>
    <dbReference type="NCBI Taxonomy" id="1126240"/>
    <lineage>
        <taxon>Archaea</taxon>
        <taxon>Methanobacteriati</taxon>
        <taxon>Methanobacteriota</taxon>
        <taxon>Stenosarchaea group</taxon>
        <taxon>Halobacteria</taxon>
        <taxon>Halobacteriales</taxon>
        <taxon>Haloferacaceae</taxon>
        <taxon>Halorubrum</taxon>
    </lineage>
</organism>
<feature type="compositionally biased region" description="Low complexity" evidence="1">
    <location>
        <begin position="85"/>
        <end position="95"/>
    </location>
</feature>
<gene>
    <name evidence="2" type="ORF">ACFPM1_00500</name>
</gene>
<feature type="region of interest" description="Disordered" evidence="1">
    <location>
        <begin position="1"/>
        <end position="28"/>
    </location>
</feature>
<protein>
    <submittedName>
        <fullName evidence="2">DUF3194 domain-containing protein</fullName>
    </submittedName>
</protein>
<evidence type="ECO:0000313" key="3">
    <source>
        <dbReference type="Proteomes" id="UP001596118"/>
    </source>
</evidence>